<keyword evidence="1" id="KW-1133">Transmembrane helix</keyword>
<keyword evidence="1" id="KW-0472">Membrane</keyword>
<organism evidence="2 3">
    <name type="scientific">Physocladia obscura</name>
    <dbReference type="NCBI Taxonomy" id="109957"/>
    <lineage>
        <taxon>Eukaryota</taxon>
        <taxon>Fungi</taxon>
        <taxon>Fungi incertae sedis</taxon>
        <taxon>Chytridiomycota</taxon>
        <taxon>Chytridiomycota incertae sedis</taxon>
        <taxon>Chytridiomycetes</taxon>
        <taxon>Chytridiales</taxon>
        <taxon>Chytriomycetaceae</taxon>
        <taxon>Physocladia</taxon>
    </lineage>
</organism>
<dbReference type="Proteomes" id="UP001211907">
    <property type="component" value="Unassembled WGS sequence"/>
</dbReference>
<feature type="transmembrane region" description="Helical" evidence="1">
    <location>
        <begin position="47"/>
        <end position="64"/>
    </location>
</feature>
<dbReference type="EMBL" id="JADGJH010002340">
    <property type="protein sequence ID" value="KAJ3099570.1"/>
    <property type="molecule type" value="Genomic_DNA"/>
</dbReference>
<comment type="caution">
    <text evidence="2">The sequence shown here is derived from an EMBL/GenBank/DDBJ whole genome shotgun (WGS) entry which is preliminary data.</text>
</comment>
<sequence length="262" mass="28287">MAMIQITDSIPRLPPQQLTAPKKNWLIFPGLAFVYTWAYILVRSIISGAISGAINYGIAVIMYGNSNTAAPHAYKFPSTILGDFIVTLLVQGLILWFTTVAGVFLDLRTGLALAYVISENSASNIKLIQQKFTSANSEVGNTVTQSTGTTATTTTIITQKRQSFISLDYIVAFWIPDSRNLAIFVPIPPKSTLPTPLPFPLSHRLQTNAKLAATSATFSVLLYMPVTLAIVYGCYGVGDYARVVAVDVKAVFSACAGFFSSV</sequence>
<feature type="non-terminal residue" evidence="2">
    <location>
        <position position="1"/>
    </location>
</feature>
<evidence type="ECO:0000313" key="3">
    <source>
        <dbReference type="Proteomes" id="UP001211907"/>
    </source>
</evidence>
<keyword evidence="3" id="KW-1185">Reference proteome</keyword>
<name>A0AAD5STW4_9FUNG</name>
<feature type="transmembrane region" description="Helical" evidence="1">
    <location>
        <begin position="84"/>
        <end position="105"/>
    </location>
</feature>
<proteinExistence type="predicted"/>
<protein>
    <submittedName>
        <fullName evidence="2">Uncharacterized protein</fullName>
    </submittedName>
</protein>
<dbReference type="AlphaFoldDB" id="A0AAD5STW4"/>
<evidence type="ECO:0000313" key="2">
    <source>
        <dbReference type="EMBL" id="KAJ3099570.1"/>
    </source>
</evidence>
<feature type="transmembrane region" description="Helical" evidence="1">
    <location>
        <begin position="211"/>
        <end position="232"/>
    </location>
</feature>
<reference evidence="2" key="1">
    <citation type="submission" date="2020-05" db="EMBL/GenBank/DDBJ databases">
        <title>Phylogenomic resolution of chytrid fungi.</title>
        <authorList>
            <person name="Stajich J.E."/>
            <person name="Amses K."/>
            <person name="Simmons R."/>
            <person name="Seto K."/>
            <person name="Myers J."/>
            <person name="Bonds A."/>
            <person name="Quandt C.A."/>
            <person name="Barry K."/>
            <person name="Liu P."/>
            <person name="Grigoriev I."/>
            <person name="Longcore J.E."/>
            <person name="James T.Y."/>
        </authorList>
    </citation>
    <scope>NUCLEOTIDE SEQUENCE</scope>
    <source>
        <strain evidence="2">JEL0513</strain>
    </source>
</reference>
<accession>A0AAD5STW4</accession>
<evidence type="ECO:0000256" key="1">
    <source>
        <dbReference type="SAM" id="Phobius"/>
    </source>
</evidence>
<gene>
    <name evidence="2" type="ORF">HK100_004867</name>
</gene>
<keyword evidence="1" id="KW-0812">Transmembrane</keyword>